<proteinExistence type="predicted"/>
<evidence type="ECO:0000259" key="3">
    <source>
        <dbReference type="Pfam" id="PF13462"/>
    </source>
</evidence>
<keyword evidence="2" id="KW-1133">Transmembrane helix</keyword>
<feature type="transmembrane region" description="Helical" evidence="2">
    <location>
        <begin position="35"/>
        <end position="57"/>
    </location>
</feature>
<dbReference type="InterPro" id="IPR036249">
    <property type="entry name" value="Thioredoxin-like_sf"/>
</dbReference>
<gene>
    <name evidence="4" type="ORF">GCM10010979_11680</name>
</gene>
<organism evidence="4 5">
    <name type="scientific">Conyzicola nivalis</name>
    <dbReference type="NCBI Taxonomy" id="1477021"/>
    <lineage>
        <taxon>Bacteria</taxon>
        <taxon>Bacillati</taxon>
        <taxon>Actinomycetota</taxon>
        <taxon>Actinomycetes</taxon>
        <taxon>Micrococcales</taxon>
        <taxon>Microbacteriaceae</taxon>
        <taxon>Conyzicola</taxon>
    </lineage>
</organism>
<dbReference type="SUPFAM" id="SSF52833">
    <property type="entry name" value="Thioredoxin-like"/>
    <property type="match status" value="1"/>
</dbReference>
<feature type="compositionally biased region" description="Basic and acidic residues" evidence="1">
    <location>
        <begin position="14"/>
        <end position="27"/>
    </location>
</feature>
<protein>
    <recommendedName>
        <fullName evidence="3">Thioredoxin-like fold domain-containing protein</fullName>
    </recommendedName>
</protein>
<keyword evidence="2" id="KW-0472">Membrane</keyword>
<feature type="region of interest" description="Disordered" evidence="1">
    <location>
        <begin position="1"/>
        <end position="30"/>
    </location>
</feature>
<dbReference type="AlphaFoldDB" id="A0A916WHQ8"/>
<feature type="domain" description="Thioredoxin-like fold" evidence="3">
    <location>
        <begin position="107"/>
        <end position="273"/>
    </location>
</feature>
<evidence type="ECO:0000313" key="5">
    <source>
        <dbReference type="Proteomes" id="UP000606922"/>
    </source>
</evidence>
<accession>A0A916WHQ8</accession>
<name>A0A916WHQ8_9MICO</name>
<evidence type="ECO:0000313" key="4">
    <source>
        <dbReference type="EMBL" id="GGA98828.1"/>
    </source>
</evidence>
<keyword evidence="2" id="KW-0812">Transmembrane</keyword>
<dbReference type="InterPro" id="IPR012336">
    <property type="entry name" value="Thioredoxin-like_fold"/>
</dbReference>
<dbReference type="Gene3D" id="3.40.30.10">
    <property type="entry name" value="Glutaredoxin"/>
    <property type="match status" value="1"/>
</dbReference>
<dbReference type="RefSeq" id="WP_188509722.1">
    <property type="nucleotide sequence ID" value="NZ_BMGB01000001.1"/>
</dbReference>
<sequence>MSNTADGKKARREHARELARQERETAQRRRKRNRLLVQGGVIVALLAVVTVVTLVIVNATTTTTVNPKNMASNGILFTGDGTTLAPVTTKALALDADPVPTDTSSLDAAVNIVTYIDYACPICQTFETTNAEQIDGWVTAGEASLEIHPISILDRVSLGTKYSSRAANAAVCVANYEPDQYMAVNDALFAQQPEENTSGLDTAALKKLVADAGADSDDVASCINDKTFASWVTNATDRVTSGELASDTVTEFVGTPTVLVNGQLYQGAVDDAEAFATFVAQVAGEATAPAE</sequence>
<dbReference type="Proteomes" id="UP000606922">
    <property type="component" value="Unassembled WGS sequence"/>
</dbReference>
<keyword evidence="5" id="KW-1185">Reference proteome</keyword>
<dbReference type="EMBL" id="BMGB01000001">
    <property type="protein sequence ID" value="GGA98828.1"/>
    <property type="molecule type" value="Genomic_DNA"/>
</dbReference>
<comment type="caution">
    <text evidence="4">The sequence shown here is derived from an EMBL/GenBank/DDBJ whole genome shotgun (WGS) entry which is preliminary data.</text>
</comment>
<evidence type="ECO:0000256" key="1">
    <source>
        <dbReference type="SAM" id="MobiDB-lite"/>
    </source>
</evidence>
<dbReference type="Pfam" id="PF13462">
    <property type="entry name" value="Thioredoxin_4"/>
    <property type="match status" value="1"/>
</dbReference>
<evidence type="ECO:0000256" key="2">
    <source>
        <dbReference type="SAM" id="Phobius"/>
    </source>
</evidence>
<reference evidence="4" key="1">
    <citation type="journal article" date="2014" name="Int. J. Syst. Evol. Microbiol.">
        <title>Complete genome sequence of Corynebacterium casei LMG S-19264T (=DSM 44701T), isolated from a smear-ripened cheese.</title>
        <authorList>
            <consortium name="US DOE Joint Genome Institute (JGI-PGF)"/>
            <person name="Walter F."/>
            <person name="Albersmeier A."/>
            <person name="Kalinowski J."/>
            <person name="Ruckert C."/>
        </authorList>
    </citation>
    <scope>NUCLEOTIDE SEQUENCE</scope>
    <source>
        <strain evidence="4">CGMCC 1.12813</strain>
    </source>
</reference>
<reference evidence="4" key="2">
    <citation type="submission" date="2020-09" db="EMBL/GenBank/DDBJ databases">
        <authorList>
            <person name="Sun Q."/>
            <person name="Zhou Y."/>
        </authorList>
    </citation>
    <scope>NUCLEOTIDE SEQUENCE</scope>
    <source>
        <strain evidence="4">CGMCC 1.12813</strain>
    </source>
</reference>